<name>A0ABN6MWS7_9BACT</name>
<evidence type="ECO:0000256" key="3">
    <source>
        <dbReference type="ARBA" id="ARBA00012305"/>
    </source>
</evidence>
<evidence type="ECO:0000256" key="7">
    <source>
        <dbReference type="ARBA" id="ARBA00023300"/>
    </source>
</evidence>
<comment type="function">
    <text evidence="1 9">Forms oxaloacetate, a four-carbon dicarboxylic acid source for the tricarboxylic acid cycle.</text>
</comment>
<dbReference type="HAMAP" id="MF_00595">
    <property type="entry name" value="PEPcase_type1"/>
    <property type="match status" value="1"/>
</dbReference>
<keyword evidence="12" id="KW-1185">Reference proteome</keyword>
<proteinExistence type="inferred from homology"/>
<feature type="active site" evidence="9 10">
    <location>
        <position position="142"/>
    </location>
</feature>
<dbReference type="PANTHER" id="PTHR30523:SF6">
    <property type="entry name" value="PHOSPHOENOLPYRUVATE CARBOXYLASE"/>
    <property type="match status" value="1"/>
</dbReference>
<reference evidence="12" key="1">
    <citation type="journal article" date="2022" name="Int. J. Syst. Evol. Microbiol.">
        <title>Anaeromyxobacter oryzae sp. nov., Anaeromyxobacter diazotrophicus sp. nov. and Anaeromyxobacter paludicola sp. nov., isolated from paddy soils.</title>
        <authorList>
            <person name="Itoh H."/>
            <person name="Xu Z."/>
            <person name="Mise K."/>
            <person name="Masuda Y."/>
            <person name="Ushijima N."/>
            <person name="Hayakawa C."/>
            <person name="Shiratori Y."/>
            <person name="Senoo K."/>
        </authorList>
    </citation>
    <scope>NUCLEOTIDE SEQUENCE [LARGE SCALE GENOMIC DNA]</scope>
    <source>
        <strain evidence="12">Red232</strain>
    </source>
</reference>
<keyword evidence="5 9" id="KW-0460">Magnesium</keyword>
<dbReference type="EMBL" id="AP025591">
    <property type="protein sequence ID" value="BDG05419.1"/>
    <property type="molecule type" value="Genomic_DNA"/>
</dbReference>
<comment type="cofactor">
    <cofactor evidence="9">
        <name>Mg(2+)</name>
        <dbReference type="ChEBI" id="CHEBI:18420"/>
    </cofactor>
</comment>
<evidence type="ECO:0000313" key="11">
    <source>
        <dbReference type="EMBL" id="BDG05419.1"/>
    </source>
</evidence>
<dbReference type="InterPro" id="IPR015813">
    <property type="entry name" value="Pyrv/PenolPyrv_kinase-like_dom"/>
</dbReference>
<sequence length="899" mass="96932">MAEGEQVLQEQIRQLGRILGETISELSGPGALELVERVRQSAVALRQGRLPGGRDAFAGAIRERSVPELALLAEAFTDFFHLINSAEEQHRARAIRARDRLDAPIEGSVAAACEELRGAGATAEDVQALLDRMLVMPVLTAHPTEARRRTVLDHLAEVAAALDRLDDPRGGDRGRRAAEERLREVVTALAATRASRTARPTPYDEVRAGLLVFERTLLDAVPAVYRSLADALAAAWPGVSLRIPPFLRFGTWIGGDRDGNPFVTADVTRAAFAGQRATALARHAADARALWRELSAAAPAGAAALEELEASIAADRERLGEPPSDNRSLRPDERFREKLRFVAARLEASRGAGEGGYADARAYQDDLELLQRALSASGLQRLARGRLEDVRRRAEVFGFHLATLDVRQHSDVHARAVDAILAQGGLAGYAALPEARRVAVLGELLARPSLPAPDRARLPPEARDAVETLVVVGRARRIAGPEACERYVVSFTSTASDLLEVLLLARAARLAPDELRPVPLLEQLEDLEAAGALAEQVLSIPPLRAALRGELEVMVGYSDSGKQVGYVPSRVALHKAQLALAQVAESQGVTLTVFHGRGGAVGRGGGPANRAIRAQPRAALRGRFRVTEQGETIAARYGRMDIARRDLEQMVNAVLVASFGAGAPAAADAGDERERRLERAAAAALDAYRGLVADPDRLARYALAATPMAEVPELRFASRPASRTGKVTLEALRAIPWVFSWNQSRHGLPGWFGLGTALAALVEQDGLQAAQALYREWPLVRALVDDARLALTQADLDVAAQYARLAAPADRDVFDLIAAEHRRTVERILEVTGDPGLMTPWPAVARAAARRNPYVDVLSHVQIELLARLQQEEGEARERVREALLLTVNGIAAGLQTVG</sequence>
<dbReference type="PRINTS" id="PR00150">
    <property type="entry name" value="PEPCARBXLASE"/>
</dbReference>
<feature type="active site" evidence="9">
    <location>
        <position position="562"/>
    </location>
</feature>
<comment type="subunit">
    <text evidence="9">Homotetramer.</text>
</comment>
<keyword evidence="6 9" id="KW-0456">Lyase</keyword>
<evidence type="ECO:0000313" key="12">
    <source>
        <dbReference type="Proteomes" id="UP001162891"/>
    </source>
</evidence>
<dbReference type="Gene3D" id="1.20.1440.90">
    <property type="entry name" value="Phosphoenolpyruvate/pyruvate domain"/>
    <property type="match status" value="1"/>
</dbReference>
<evidence type="ECO:0000256" key="4">
    <source>
        <dbReference type="ARBA" id="ARBA00022419"/>
    </source>
</evidence>
<evidence type="ECO:0000256" key="8">
    <source>
        <dbReference type="ARBA" id="ARBA00048995"/>
    </source>
</evidence>
<dbReference type="EC" id="4.1.1.31" evidence="3 9"/>
<protein>
    <recommendedName>
        <fullName evidence="4 9">Phosphoenolpyruvate carboxylase</fullName>
        <shortName evidence="9">PEPC</shortName>
        <shortName evidence="9">PEPCase</shortName>
        <ecNumber evidence="3 9">4.1.1.31</ecNumber>
    </recommendedName>
</protein>
<gene>
    <name evidence="9 11" type="primary">ppc</name>
    <name evidence="11" type="ORF">AMOR_44150</name>
</gene>
<evidence type="ECO:0000256" key="2">
    <source>
        <dbReference type="ARBA" id="ARBA00008346"/>
    </source>
</evidence>
<dbReference type="InterPro" id="IPR022805">
    <property type="entry name" value="PEP_COase_bac/pln-type"/>
</dbReference>
<evidence type="ECO:0000256" key="6">
    <source>
        <dbReference type="ARBA" id="ARBA00023239"/>
    </source>
</evidence>
<evidence type="ECO:0000256" key="1">
    <source>
        <dbReference type="ARBA" id="ARBA00003670"/>
    </source>
</evidence>
<dbReference type="RefSeq" id="WP_248354243.1">
    <property type="nucleotide sequence ID" value="NZ_AP025591.1"/>
</dbReference>
<dbReference type="Pfam" id="PF00311">
    <property type="entry name" value="PEPcase"/>
    <property type="match status" value="1"/>
</dbReference>
<dbReference type="SUPFAM" id="SSF51621">
    <property type="entry name" value="Phosphoenolpyruvate/pyruvate domain"/>
    <property type="match status" value="1"/>
</dbReference>
<comment type="similarity">
    <text evidence="2 9">Belongs to the PEPCase type 1 family.</text>
</comment>
<comment type="catalytic activity">
    <reaction evidence="8 9">
        <text>oxaloacetate + phosphate = phosphoenolpyruvate + hydrogencarbonate</text>
        <dbReference type="Rhea" id="RHEA:28370"/>
        <dbReference type="ChEBI" id="CHEBI:16452"/>
        <dbReference type="ChEBI" id="CHEBI:17544"/>
        <dbReference type="ChEBI" id="CHEBI:43474"/>
        <dbReference type="ChEBI" id="CHEBI:58702"/>
        <dbReference type="EC" id="4.1.1.31"/>
    </reaction>
</comment>
<dbReference type="InterPro" id="IPR021135">
    <property type="entry name" value="PEP_COase"/>
</dbReference>
<dbReference type="PANTHER" id="PTHR30523">
    <property type="entry name" value="PHOSPHOENOLPYRUVATE CARBOXYLASE"/>
    <property type="match status" value="1"/>
</dbReference>
<dbReference type="Proteomes" id="UP001162891">
    <property type="component" value="Chromosome"/>
</dbReference>
<dbReference type="PROSITE" id="PS00781">
    <property type="entry name" value="PEPCASE_1"/>
    <property type="match status" value="1"/>
</dbReference>
<organism evidence="11 12">
    <name type="scientific">Anaeromyxobacter oryzae</name>
    <dbReference type="NCBI Taxonomy" id="2918170"/>
    <lineage>
        <taxon>Bacteria</taxon>
        <taxon>Pseudomonadati</taxon>
        <taxon>Myxococcota</taxon>
        <taxon>Myxococcia</taxon>
        <taxon>Myxococcales</taxon>
        <taxon>Cystobacterineae</taxon>
        <taxon>Anaeromyxobacteraceae</taxon>
        <taxon>Anaeromyxobacter</taxon>
    </lineage>
</organism>
<keyword evidence="7 9" id="KW-0120">Carbon dioxide fixation</keyword>
<evidence type="ECO:0000256" key="9">
    <source>
        <dbReference type="HAMAP-Rule" id="MF_00595"/>
    </source>
</evidence>
<evidence type="ECO:0000256" key="10">
    <source>
        <dbReference type="PROSITE-ProRule" id="PRU10111"/>
    </source>
</evidence>
<dbReference type="InterPro" id="IPR018129">
    <property type="entry name" value="PEP_COase_Lys_AS"/>
</dbReference>
<evidence type="ECO:0000256" key="5">
    <source>
        <dbReference type="ARBA" id="ARBA00022842"/>
    </source>
</evidence>
<accession>A0ABN6MWS7</accession>